<sequence length="253" mass="29637">MEHERQMKEEEQDAQFLLARANRFNDLLTQNLAKLKTEEQSFKEMLPKITLEVEQLKQMRESLVSCVQTAIQEGIVREMIKLEETLGQSFLDTTAQGVKTQQQAVQESLKIYEEELNALKSSFEDYLDEERQKFKQFTENYHDGITQTFEQYSVKATAFKQDMETVVSTLKKLMILQKQRLTRKGILLCGVFCVASLLTGGLLFYLYPQHVYYPDKNVAKYMVMGKTLWENFSRLSPHDQDMLTKEVKKQMKK</sequence>
<feature type="coiled-coil region" evidence="1">
    <location>
        <begin position="102"/>
        <end position="129"/>
    </location>
</feature>
<evidence type="ECO:0000256" key="2">
    <source>
        <dbReference type="SAM" id="Phobius"/>
    </source>
</evidence>
<evidence type="ECO:0000313" key="4">
    <source>
        <dbReference type="Proteomes" id="UP000036771"/>
    </source>
</evidence>
<proteinExistence type="predicted"/>
<dbReference type="Proteomes" id="UP000036771">
    <property type="component" value="Unassembled WGS sequence"/>
</dbReference>
<organism evidence="3 4">
    <name type="scientific">Caedimonas varicaedens</name>
    <dbReference type="NCBI Taxonomy" id="1629334"/>
    <lineage>
        <taxon>Bacteria</taxon>
        <taxon>Pseudomonadati</taxon>
        <taxon>Pseudomonadota</taxon>
        <taxon>Alphaproteobacteria</taxon>
        <taxon>Holosporales</taxon>
        <taxon>Caedimonadaceae</taxon>
        <taxon>Caedimonas</taxon>
    </lineage>
</organism>
<name>A0A0K8MDZ8_9PROT</name>
<evidence type="ECO:0000313" key="3">
    <source>
        <dbReference type="EMBL" id="GAO98756.1"/>
    </source>
</evidence>
<protein>
    <submittedName>
        <fullName evidence="3">Uncharacterized protein</fullName>
    </submittedName>
</protein>
<feature type="coiled-coil region" evidence="1">
    <location>
        <begin position="7"/>
        <end position="38"/>
    </location>
</feature>
<keyword evidence="2" id="KW-1133">Transmembrane helix</keyword>
<accession>A0A0K8MDZ8</accession>
<keyword evidence="1" id="KW-0175">Coiled coil</keyword>
<dbReference type="AlphaFoldDB" id="A0A0K8MDZ8"/>
<reference evidence="3 4" key="1">
    <citation type="submission" date="2015-03" db="EMBL/GenBank/DDBJ databases">
        <title>Caedibacter varicaedens, whole genome shotgun sequence.</title>
        <authorList>
            <person name="Suzuki H."/>
            <person name="Dapper A.L."/>
            <person name="Gibson A.K."/>
            <person name="Jackson C."/>
            <person name="Lee H."/>
            <person name="Pejaver V.R."/>
            <person name="Doak T."/>
            <person name="Lynch M."/>
        </authorList>
    </citation>
    <scope>NUCLEOTIDE SEQUENCE [LARGE SCALE GENOMIC DNA]</scope>
</reference>
<evidence type="ECO:0000256" key="1">
    <source>
        <dbReference type="SAM" id="Coils"/>
    </source>
</evidence>
<feature type="transmembrane region" description="Helical" evidence="2">
    <location>
        <begin position="185"/>
        <end position="207"/>
    </location>
</feature>
<dbReference type="STRING" id="1629334.Cva_01424"/>
<keyword evidence="2" id="KW-0472">Membrane</keyword>
<keyword evidence="2" id="KW-0812">Transmembrane</keyword>
<comment type="caution">
    <text evidence="3">The sequence shown here is derived from an EMBL/GenBank/DDBJ whole genome shotgun (WGS) entry which is preliminary data.</text>
</comment>
<keyword evidence="4" id="KW-1185">Reference proteome</keyword>
<gene>
    <name evidence="3" type="ORF">Cva_01424</name>
</gene>
<dbReference type="EMBL" id="BBVC01000087">
    <property type="protein sequence ID" value="GAO98756.1"/>
    <property type="molecule type" value="Genomic_DNA"/>
</dbReference>